<comment type="function">
    <text evidence="7">An essential GTPase which binds GTP, GDP and possibly (p)ppGpp with moderate affinity, with high nucleotide exchange rates and a fairly low GTP hydrolysis rate. Plays a role in control of the cell cycle, stress response, ribosome biogenesis and in those bacteria that undergo differentiation, in morphogenesis control.</text>
</comment>
<organism evidence="10 11">
    <name type="scientific">Candidatus Wildermuthbacteria bacterium RIFCSPHIGHO2_02_FULL_47_17</name>
    <dbReference type="NCBI Taxonomy" id="1802452"/>
    <lineage>
        <taxon>Bacteria</taxon>
        <taxon>Candidatus Wildermuthiibacteriota</taxon>
    </lineage>
</organism>
<evidence type="ECO:0000256" key="2">
    <source>
        <dbReference type="ARBA" id="ARBA00022490"/>
    </source>
</evidence>
<evidence type="ECO:0000313" key="10">
    <source>
        <dbReference type="EMBL" id="OHA67604.1"/>
    </source>
</evidence>
<dbReference type="SUPFAM" id="SSF52540">
    <property type="entry name" value="P-loop containing nucleoside triphosphate hydrolases"/>
    <property type="match status" value="1"/>
</dbReference>
<evidence type="ECO:0000313" key="11">
    <source>
        <dbReference type="Proteomes" id="UP000179258"/>
    </source>
</evidence>
<dbReference type="Proteomes" id="UP000179258">
    <property type="component" value="Unassembled WGS sequence"/>
</dbReference>
<dbReference type="Gene3D" id="2.70.210.12">
    <property type="entry name" value="GTP1/OBG domain"/>
    <property type="match status" value="1"/>
</dbReference>
<dbReference type="GO" id="GO:0000287">
    <property type="term" value="F:magnesium ion binding"/>
    <property type="evidence" value="ECO:0007669"/>
    <property type="project" value="InterPro"/>
</dbReference>
<keyword evidence="4 7" id="KW-0378">Hydrolase</keyword>
<evidence type="ECO:0000256" key="5">
    <source>
        <dbReference type="ARBA" id="ARBA00022842"/>
    </source>
</evidence>
<evidence type="ECO:0000256" key="3">
    <source>
        <dbReference type="ARBA" id="ARBA00022741"/>
    </source>
</evidence>
<comment type="cofactor">
    <cofactor evidence="7">
        <name>Mg(2+)</name>
        <dbReference type="ChEBI" id="CHEBI:18420"/>
    </cofactor>
</comment>
<sequence length="328" mass="35641">MLIDDVKIRISAGHGGKGAVAFNKNLKALGPTGGSGGRGGNVYAEGVSDLSALNQFRYKKVFSAESGQDGRGQFKDGRDGEDLTLKVPLGTVIHNLTKEEDIEITKIGEKILLASGGKGGKGNFLFRSPKNTSPRRFQPGLAGEEFEARLELKLIADIGFVGLPNVGKSSLLNMLTRAQSKVANYPFTTLEPNLGVYYELILADIPGLIEGSSVGKGLGIKFLRHIERTRIIFHFISAESADVKKDHEIIRKELGSYKEVLCQKPEYLFLTKTDLADKKIWEAKLEELQKINSGAVAISIYDPASIKKAEIILNRIKSEKVAAAQAPC</sequence>
<dbReference type="CDD" id="cd01898">
    <property type="entry name" value="Obg"/>
    <property type="match status" value="1"/>
</dbReference>
<feature type="binding site" evidence="7">
    <location>
        <begin position="162"/>
        <end position="169"/>
    </location>
    <ligand>
        <name>GTP</name>
        <dbReference type="ChEBI" id="CHEBI:37565"/>
    </ligand>
</feature>
<dbReference type="SUPFAM" id="SSF82051">
    <property type="entry name" value="Obg GTP-binding protein N-terminal domain"/>
    <property type="match status" value="1"/>
</dbReference>
<name>A0A1G2R418_9BACT</name>
<dbReference type="PIRSF" id="PIRSF002401">
    <property type="entry name" value="GTP_bd_Obg/CgtA"/>
    <property type="match status" value="1"/>
</dbReference>
<dbReference type="GO" id="GO:0005737">
    <property type="term" value="C:cytoplasm"/>
    <property type="evidence" value="ECO:0007669"/>
    <property type="project" value="UniProtKB-SubCell"/>
</dbReference>
<dbReference type="Pfam" id="PF01926">
    <property type="entry name" value="MMR_HSR1"/>
    <property type="match status" value="1"/>
</dbReference>
<dbReference type="NCBIfam" id="TIGR00231">
    <property type="entry name" value="small_GTP"/>
    <property type="match status" value="1"/>
</dbReference>
<feature type="binding site" evidence="7">
    <location>
        <begin position="187"/>
        <end position="191"/>
    </location>
    <ligand>
        <name>GTP</name>
        <dbReference type="ChEBI" id="CHEBI:37565"/>
    </ligand>
</feature>
<comment type="caution">
    <text evidence="10">The sequence shown here is derived from an EMBL/GenBank/DDBJ whole genome shotgun (WGS) entry which is preliminary data.</text>
</comment>
<feature type="binding site" evidence="7">
    <location>
        <begin position="299"/>
        <end position="301"/>
    </location>
    <ligand>
        <name>GTP</name>
        <dbReference type="ChEBI" id="CHEBI:37565"/>
    </ligand>
</feature>
<keyword evidence="6 7" id="KW-0342">GTP-binding</keyword>
<proteinExistence type="inferred from homology"/>
<dbReference type="NCBIfam" id="NF008956">
    <property type="entry name" value="PRK12299.1"/>
    <property type="match status" value="1"/>
</dbReference>
<comment type="subcellular location">
    <subcellularLocation>
        <location evidence="7">Cytoplasm</location>
    </subcellularLocation>
</comment>
<comment type="similarity">
    <text evidence="1 7">Belongs to the TRAFAC class OBG-HflX-like GTPase superfamily. OBG GTPase family.</text>
</comment>
<reference evidence="10 11" key="1">
    <citation type="journal article" date="2016" name="Nat. Commun.">
        <title>Thousands of microbial genomes shed light on interconnected biogeochemical processes in an aquifer system.</title>
        <authorList>
            <person name="Anantharaman K."/>
            <person name="Brown C.T."/>
            <person name="Hug L.A."/>
            <person name="Sharon I."/>
            <person name="Castelle C.J."/>
            <person name="Probst A.J."/>
            <person name="Thomas B.C."/>
            <person name="Singh A."/>
            <person name="Wilkins M.J."/>
            <person name="Karaoz U."/>
            <person name="Brodie E.L."/>
            <person name="Williams K.H."/>
            <person name="Hubbard S.S."/>
            <person name="Banfield J.F."/>
        </authorList>
    </citation>
    <scope>NUCLEOTIDE SEQUENCE [LARGE SCALE GENOMIC DNA]</scope>
</reference>
<keyword evidence="2 7" id="KW-0963">Cytoplasm</keyword>
<dbReference type="GO" id="GO:0003924">
    <property type="term" value="F:GTPase activity"/>
    <property type="evidence" value="ECO:0007669"/>
    <property type="project" value="UniProtKB-UniRule"/>
</dbReference>
<evidence type="ECO:0000256" key="6">
    <source>
        <dbReference type="ARBA" id="ARBA00023134"/>
    </source>
</evidence>
<dbReference type="InterPro" id="IPR031167">
    <property type="entry name" value="G_OBG"/>
</dbReference>
<evidence type="ECO:0000256" key="7">
    <source>
        <dbReference type="HAMAP-Rule" id="MF_01454"/>
    </source>
</evidence>
<dbReference type="InterPro" id="IPR045086">
    <property type="entry name" value="OBG_GTPase"/>
</dbReference>
<dbReference type="InterPro" id="IPR006169">
    <property type="entry name" value="GTP1_OBG_dom"/>
</dbReference>
<comment type="subunit">
    <text evidence="7">Monomer.</text>
</comment>
<dbReference type="Gene3D" id="3.40.50.300">
    <property type="entry name" value="P-loop containing nucleotide triphosphate hydrolases"/>
    <property type="match status" value="1"/>
</dbReference>
<dbReference type="PROSITE" id="PS51883">
    <property type="entry name" value="OBG"/>
    <property type="match status" value="1"/>
</dbReference>
<feature type="binding site" evidence="7">
    <location>
        <begin position="204"/>
        <end position="207"/>
    </location>
    <ligand>
        <name>GTP</name>
        <dbReference type="ChEBI" id="CHEBI:37565"/>
    </ligand>
</feature>
<feature type="domain" description="OBG-type G" evidence="8">
    <location>
        <begin position="156"/>
        <end position="328"/>
    </location>
</feature>
<dbReference type="PROSITE" id="PS51710">
    <property type="entry name" value="G_OBG"/>
    <property type="match status" value="1"/>
</dbReference>
<dbReference type="HAMAP" id="MF_01454">
    <property type="entry name" value="GTPase_Obg"/>
    <property type="match status" value="1"/>
</dbReference>
<dbReference type="Pfam" id="PF01018">
    <property type="entry name" value="GTP1_OBG"/>
    <property type="match status" value="1"/>
</dbReference>
<keyword evidence="7" id="KW-0479">Metal-binding</keyword>
<dbReference type="GO" id="GO:0005525">
    <property type="term" value="F:GTP binding"/>
    <property type="evidence" value="ECO:0007669"/>
    <property type="project" value="UniProtKB-UniRule"/>
</dbReference>
<feature type="domain" description="Obg" evidence="9">
    <location>
        <begin position="1"/>
        <end position="155"/>
    </location>
</feature>
<protein>
    <recommendedName>
        <fullName evidence="7">GTPase Obg</fullName>
        <ecNumber evidence="7">3.6.5.-</ecNumber>
    </recommendedName>
    <alternativeName>
        <fullName evidence="7">GTP-binding protein Obg</fullName>
    </alternativeName>
</protein>
<feature type="binding site" evidence="7">
    <location>
        <begin position="271"/>
        <end position="274"/>
    </location>
    <ligand>
        <name>GTP</name>
        <dbReference type="ChEBI" id="CHEBI:37565"/>
    </ligand>
</feature>
<dbReference type="AlphaFoldDB" id="A0A1G2R418"/>
<accession>A0A1G2R418</accession>
<dbReference type="InterPro" id="IPR014100">
    <property type="entry name" value="GTP-bd_Obg/CgtA"/>
</dbReference>
<dbReference type="NCBIfam" id="TIGR02729">
    <property type="entry name" value="Obg_CgtA"/>
    <property type="match status" value="1"/>
</dbReference>
<feature type="binding site" evidence="7">
    <location>
        <position position="169"/>
    </location>
    <ligand>
        <name>Mg(2+)</name>
        <dbReference type="ChEBI" id="CHEBI:18420"/>
    </ligand>
</feature>
<dbReference type="InterPro" id="IPR006073">
    <property type="entry name" value="GTP-bd"/>
</dbReference>
<dbReference type="EMBL" id="MHTX01000036">
    <property type="protein sequence ID" value="OHA67604.1"/>
    <property type="molecule type" value="Genomic_DNA"/>
</dbReference>
<evidence type="ECO:0000256" key="4">
    <source>
        <dbReference type="ARBA" id="ARBA00022801"/>
    </source>
</evidence>
<dbReference type="GO" id="GO:0042254">
    <property type="term" value="P:ribosome biogenesis"/>
    <property type="evidence" value="ECO:0007669"/>
    <property type="project" value="UniProtKB-UniRule"/>
</dbReference>
<feature type="binding site" evidence="7">
    <location>
        <position position="189"/>
    </location>
    <ligand>
        <name>Mg(2+)</name>
        <dbReference type="ChEBI" id="CHEBI:18420"/>
    </ligand>
</feature>
<dbReference type="FunFam" id="2.70.210.12:FF:000001">
    <property type="entry name" value="GTPase Obg"/>
    <property type="match status" value="1"/>
</dbReference>
<evidence type="ECO:0000259" key="8">
    <source>
        <dbReference type="PROSITE" id="PS51710"/>
    </source>
</evidence>
<dbReference type="InterPro" id="IPR036726">
    <property type="entry name" value="GTP1_OBG_dom_sf"/>
</dbReference>
<dbReference type="PRINTS" id="PR00326">
    <property type="entry name" value="GTP1OBG"/>
</dbReference>
<dbReference type="EC" id="3.6.5.-" evidence="7"/>
<keyword evidence="5 7" id="KW-0460">Magnesium</keyword>
<dbReference type="InterPro" id="IPR027417">
    <property type="entry name" value="P-loop_NTPase"/>
</dbReference>
<keyword evidence="3 7" id="KW-0547">Nucleotide-binding</keyword>
<dbReference type="PANTHER" id="PTHR11702">
    <property type="entry name" value="DEVELOPMENTALLY REGULATED GTP-BINDING PROTEIN-RELATED"/>
    <property type="match status" value="1"/>
</dbReference>
<evidence type="ECO:0000259" key="9">
    <source>
        <dbReference type="PROSITE" id="PS51883"/>
    </source>
</evidence>
<gene>
    <name evidence="7" type="primary">obg</name>
    <name evidence="10" type="ORF">A3D59_03490</name>
</gene>
<dbReference type="InterPro" id="IPR005225">
    <property type="entry name" value="Small_GTP-bd"/>
</dbReference>
<dbReference type="PANTHER" id="PTHR11702:SF31">
    <property type="entry name" value="MITOCHONDRIAL RIBOSOME-ASSOCIATED GTPASE 2"/>
    <property type="match status" value="1"/>
</dbReference>
<evidence type="ECO:0000256" key="1">
    <source>
        <dbReference type="ARBA" id="ARBA00007699"/>
    </source>
</evidence>